<protein>
    <submittedName>
        <fullName evidence="7">Oligosaccharide flippase family protein</fullName>
    </submittedName>
</protein>
<feature type="transmembrane region" description="Helical" evidence="6">
    <location>
        <begin position="122"/>
        <end position="144"/>
    </location>
</feature>
<gene>
    <name evidence="7" type="ORF">H7U22_16980</name>
</gene>
<evidence type="ECO:0000256" key="6">
    <source>
        <dbReference type="SAM" id="Phobius"/>
    </source>
</evidence>
<feature type="transmembrane region" description="Helical" evidence="6">
    <location>
        <begin position="369"/>
        <end position="388"/>
    </location>
</feature>
<keyword evidence="3 6" id="KW-0812">Transmembrane</keyword>
<feature type="transmembrane region" description="Helical" evidence="6">
    <location>
        <begin position="394"/>
        <end position="416"/>
    </location>
</feature>
<dbReference type="Proteomes" id="UP000652755">
    <property type="component" value="Unassembled WGS sequence"/>
</dbReference>
<evidence type="ECO:0000256" key="5">
    <source>
        <dbReference type="ARBA" id="ARBA00023136"/>
    </source>
</evidence>
<feature type="transmembrane region" description="Helical" evidence="6">
    <location>
        <begin position="300"/>
        <end position="327"/>
    </location>
</feature>
<feature type="transmembrane region" description="Helical" evidence="6">
    <location>
        <begin position="339"/>
        <end position="357"/>
    </location>
</feature>
<dbReference type="PANTHER" id="PTHR30250:SF11">
    <property type="entry name" value="O-ANTIGEN TRANSPORTER-RELATED"/>
    <property type="match status" value="1"/>
</dbReference>
<dbReference type="PANTHER" id="PTHR30250">
    <property type="entry name" value="PST FAMILY PREDICTED COLANIC ACID TRANSPORTER"/>
    <property type="match status" value="1"/>
</dbReference>
<feature type="transmembrane region" description="Helical" evidence="6">
    <location>
        <begin position="20"/>
        <end position="38"/>
    </location>
</feature>
<evidence type="ECO:0000256" key="4">
    <source>
        <dbReference type="ARBA" id="ARBA00022989"/>
    </source>
</evidence>
<evidence type="ECO:0000256" key="2">
    <source>
        <dbReference type="ARBA" id="ARBA00022475"/>
    </source>
</evidence>
<feature type="transmembrane region" description="Helical" evidence="6">
    <location>
        <begin position="50"/>
        <end position="76"/>
    </location>
</feature>
<reference evidence="7 8" key="1">
    <citation type="submission" date="2020-08" db="EMBL/GenBank/DDBJ databases">
        <authorList>
            <person name="Sun Q."/>
            <person name="Inoue M."/>
        </authorList>
    </citation>
    <scope>NUCLEOTIDE SEQUENCE [LARGE SCALE GENOMIC DNA]</scope>
    <source>
        <strain evidence="7 8">CCM 8938</strain>
    </source>
</reference>
<comment type="subcellular location">
    <subcellularLocation>
        <location evidence="1">Cell membrane</location>
        <topology evidence="1">Multi-pass membrane protein</topology>
    </subcellularLocation>
</comment>
<dbReference type="RefSeq" id="WP_187072546.1">
    <property type="nucleotide sequence ID" value="NZ_JACRYL010000016.1"/>
</dbReference>
<keyword evidence="5 6" id="KW-0472">Membrane</keyword>
<organism evidence="7 8">
    <name type="scientific">Pedobacter fastidiosus</name>
    <dbReference type="NCBI Taxonomy" id="2765361"/>
    <lineage>
        <taxon>Bacteria</taxon>
        <taxon>Pseudomonadati</taxon>
        <taxon>Bacteroidota</taxon>
        <taxon>Sphingobacteriia</taxon>
        <taxon>Sphingobacteriales</taxon>
        <taxon>Sphingobacteriaceae</taxon>
        <taxon>Pedobacter</taxon>
    </lineage>
</organism>
<evidence type="ECO:0000313" key="7">
    <source>
        <dbReference type="EMBL" id="MBC6112120.1"/>
    </source>
</evidence>
<accession>A0ABR7KVQ7</accession>
<dbReference type="InterPro" id="IPR050833">
    <property type="entry name" value="Poly_Biosynth_Transport"/>
</dbReference>
<comment type="caution">
    <text evidence="7">The sequence shown here is derived from an EMBL/GenBank/DDBJ whole genome shotgun (WGS) entry which is preliminary data.</text>
</comment>
<dbReference type="Pfam" id="PF13440">
    <property type="entry name" value="Polysacc_synt_3"/>
    <property type="match status" value="1"/>
</dbReference>
<keyword evidence="2" id="KW-1003">Cell membrane</keyword>
<sequence length="450" mass="50446">MKSTFKFLFGVLKSKHTLSLISNGINALVGIVTFSILYRFLTSDEVGNWGFFLTILLLVDTFRSGFLTTAFVKFYAGSSEDRQNEIVGSSWFIAILITLGLIVLNIPAYFLSIYVKDPSFTLFLKFFGINYILSLPFFVSNCVLQGKQRFDRLLILNFSNQGTFLISLIVVIALGKIDIYSTLYCYLFANLLSSLIALFSGWTGFSKLRFRTSSAIKEIYHFGKFSVGTNLSATLLGTADSFIIKLFLGPAALAVYGAGTKLTQIVEIPLRSFIYTAMPTLSARYNSGQKSEVIRVMKKYVGMLSILLMPVFILVFIFADYAILIIGGKNYAITEAPNILRIYMFIAILYPAERFFALTLDVIHLPKINFKKVILMVLVTVVTDLVAVKLTNSVYGIAVSSIFTTASGMLIAFYAINRYYQKFTLKDLYKEGYQEVILMVKDVLSKLKAK</sequence>
<keyword evidence="8" id="KW-1185">Reference proteome</keyword>
<evidence type="ECO:0000256" key="1">
    <source>
        <dbReference type="ARBA" id="ARBA00004651"/>
    </source>
</evidence>
<feature type="transmembrane region" description="Helical" evidence="6">
    <location>
        <begin position="186"/>
        <end position="205"/>
    </location>
</feature>
<name>A0ABR7KVQ7_9SPHI</name>
<dbReference type="EMBL" id="JACRYL010000016">
    <property type="protein sequence ID" value="MBC6112120.1"/>
    <property type="molecule type" value="Genomic_DNA"/>
</dbReference>
<feature type="transmembrane region" description="Helical" evidence="6">
    <location>
        <begin position="153"/>
        <end position="174"/>
    </location>
</feature>
<keyword evidence="4 6" id="KW-1133">Transmembrane helix</keyword>
<evidence type="ECO:0000256" key="3">
    <source>
        <dbReference type="ARBA" id="ARBA00022692"/>
    </source>
</evidence>
<proteinExistence type="predicted"/>
<evidence type="ECO:0000313" key="8">
    <source>
        <dbReference type="Proteomes" id="UP000652755"/>
    </source>
</evidence>
<feature type="transmembrane region" description="Helical" evidence="6">
    <location>
        <begin position="88"/>
        <end position="110"/>
    </location>
</feature>